<accession>A0A2R6XGE4</accession>
<dbReference type="Pfam" id="PF01344">
    <property type="entry name" value="Kelch_1"/>
    <property type="match status" value="2"/>
</dbReference>
<dbReference type="EMBL" id="KZ772688">
    <property type="protein sequence ID" value="PTQ45161.1"/>
    <property type="molecule type" value="Genomic_DNA"/>
</dbReference>
<dbReference type="Gramene" id="Mp6g11620.1">
    <property type="protein sequence ID" value="Mp6g11620.1.cds1"/>
    <property type="gene ID" value="Mp6g11620"/>
</dbReference>
<dbReference type="SMART" id="SM00612">
    <property type="entry name" value="Kelch"/>
    <property type="match status" value="2"/>
</dbReference>
<dbReference type="PANTHER" id="PTHR46122:SF1">
    <property type="entry name" value="F-BOX DOMAIN-CONTAINING PROTEIN"/>
    <property type="match status" value="1"/>
</dbReference>
<dbReference type="AlphaFoldDB" id="A0A2R6XGE4"/>
<dbReference type="InterPro" id="IPR036047">
    <property type="entry name" value="F-box-like_dom_sf"/>
</dbReference>
<dbReference type="InterPro" id="IPR052439">
    <property type="entry name" value="F-box/Kelch-repeat"/>
</dbReference>
<reference evidence="4" key="1">
    <citation type="journal article" date="2017" name="Cell">
        <title>Insights into land plant evolution garnered from the Marchantia polymorpha genome.</title>
        <authorList>
            <person name="Bowman J.L."/>
            <person name="Kohchi T."/>
            <person name="Yamato K.T."/>
            <person name="Jenkins J."/>
            <person name="Shu S."/>
            <person name="Ishizaki K."/>
            <person name="Yamaoka S."/>
            <person name="Nishihama R."/>
            <person name="Nakamura Y."/>
            <person name="Berger F."/>
            <person name="Adam C."/>
            <person name="Aki S.S."/>
            <person name="Althoff F."/>
            <person name="Araki T."/>
            <person name="Arteaga-Vazquez M.A."/>
            <person name="Balasubrmanian S."/>
            <person name="Barry K."/>
            <person name="Bauer D."/>
            <person name="Boehm C.R."/>
            <person name="Briginshaw L."/>
            <person name="Caballero-Perez J."/>
            <person name="Catarino B."/>
            <person name="Chen F."/>
            <person name="Chiyoda S."/>
            <person name="Chovatia M."/>
            <person name="Davies K.M."/>
            <person name="Delmans M."/>
            <person name="Demura T."/>
            <person name="Dierschke T."/>
            <person name="Dolan L."/>
            <person name="Dorantes-Acosta A.E."/>
            <person name="Eklund D.M."/>
            <person name="Florent S.N."/>
            <person name="Flores-Sandoval E."/>
            <person name="Fujiyama A."/>
            <person name="Fukuzawa H."/>
            <person name="Galik B."/>
            <person name="Grimanelli D."/>
            <person name="Grimwood J."/>
            <person name="Grossniklaus U."/>
            <person name="Hamada T."/>
            <person name="Haseloff J."/>
            <person name="Hetherington A.J."/>
            <person name="Higo A."/>
            <person name="Hirakawa Y."/>
            <person name="Hundley H.N."/>
            <person name="Ikeda Y."/>
            <person name="Inoue K."/>
            <person name="Inoue S.I."/>
            <person name="Ishida S."/>
            <person name="Jia Q."/>
            <person name="Kakita M."/>
            <person name="Kanazawa T."/>
            <person name="Kawai Y."/>
            <person name="Kawashima T."/>
            <person name="Kennedy M."/>
            <person name="Kinose K."/>
            <person name="Kinoshita T."/>
            <person name="Kohara Y."/>
            <person name="Koide E."/>
            <person name="Komatsu K."/>
            <person name="Kopischke S."/>
            <person name="Kubo M."/>
            <person name="Kyozuka J."/>
            <person name="Lagercrantz U."/>
            <person name="Lin S.S."/>
            <person name="Lindquist E."/>
            <person name="Lipzen A.M."/>
            <person name="Lu C.W."/>
            <person name="De Luna E."/>
            <person name="Martienssen R.A."/>
            <person name="Minamino N."/>
            <person name="Mizutani M."/>
            <person name="Mizutani M."/>
            <person name="Mochizuki N."/>
            <person name="Monte I."/>
            <person name="Mosher R."/>
            <person name="Nagasaki H."/>
            <person name="Nakagami H."/>
            <person name="Naramoto S."/>
            <person name="Nishitani K."/>
            <person name="Ohtani M."/>
            <person name="Okamoto T."/>
            <person name="Okumura M."/>
            <person name="Phillips J."/>
            <person name="Pollak B."/>
            <person name="Reinders A."/>
            <person name="Rovekamp M."/>
            <person name="Sano R."/>
            <person name="Sawa S."/>
            <person name="Schmid M.W."/>
            <person name="Shirakawa M."/>
            <person name="Solano R."/>
            <person name="Spunde A."/>
            <person name="Suetsugu N."/>
            <person name="Sugano S."/>
            <person name="Sugiyama A."/>
            <person name="Sun R."/>
            <person name="Suzuki Y."/>
            <person name="Takenaka M."/>
            <person name="Takezawa D."/>
            <person name="Tomogane H."/>
            <person name="Tsuzuki M."/>
            <person name="Ueda T."/>
            <person name="Umeda M."/>
            <person name="Ward J.M."/>
            <person name="Watanabe Y."/>
            <person name="Yazaki K."/>
            <person name="Yokoyama R."/>
            <person name="Yoshitake Y."/>
            <person name="Yotsui I."/>
            <person name="Zachgo S."/>
            <person name="Schmutz J."/>
        </authorList>
    </citation>
    <scope>NUCLEOTIDE SEQUENCE [LARGE SCALE GENOMIC DNA]</scope>
    <source>
        <strain evidence="4">Tak-1</strain>
    </source>
</reference>
<dbReference type="PANTHER" id="PTHR46122">
    <property type="entry name" value="GALACTOSE OXIDASE/KELCH REPEAT PROTEIN-RELATED"/>
    <property type="match status" value="1"/>
</dbReference>
<dbReference type="InterPro" id="IPR006652">
    <property type="entry name" value="Kelch_1"/>
</dbReference>
<feature type="region of interest" description="Disordered" evidence="2">
    <location>
        <begin position="1"/>
        <end position="66"/>
    </location>
</feature>
<evidence type="ECO:0008006" key="5">
    <source>
        <dbReference type="Google" id="ProtNLM"/>
    </source>
</evidence>
<dbReference type="InterPro" id="IPR015915">
    <property type="entry name" value="Kelch-typ_b-propeller"/>
</dbReference>
<dbReference type="SUPFAM" id="SSF117281">
    <property type="entry name" value="Kelch motif"/>
    <property type="match status" value="1"/>
</dbReference>
<proteinExistence type="predicted"/>
<feature type="compositionally biased region" description="Low complexity" evidence="2">
    <location>
        <begin position="52"/>
        <end position="64"/>
    </location>
</feature>
<evidence type="ECO:0000313" key="3">
    <source>
        <dbReference type="EMBL" id="PTQ45161.1"/>
    </source>
</evidence>
<dbReference type="SUPFAM" id="SSF81383">
    <property type="entry name" value="F-box domain"/>
    <property type="match status" value="1"/>
</dbReference>
<evidence type="ECO:0000256" key="2">
    <source>
        <dbReference type="SAM" id="MobiDB-lite"/>
    </source>
</evidence>
<dbReference type="GO" id="GO:0005634">
    <property type="term" value="C:nucleus"/>
    <property type="evidence" value="ECO:0007669"/>
    <property type="project" value="UniProtKB-ARBA"/>
</dbReference>
<evidence type="ECO:0000313" key="4">
    <source>
        <dbReference type="Proteomes" id="UP000244005"/>
    </source>
</evidence>
<keyword evidence="1" id="KW-0677">Repeat</keyword>
<feature type="compositionally biased region" description="Polar residues" evidence="2">
    <location>
        <begin position="11"/>
        <end position="23"/>
    </location>
</feature>
<dbReference type="OMA" id="EWAYLAN"/>
<dbReference type="OrthoDB" id="191037at2759"/>
<dbReference type="Gene3D" id="2.120.10.80">
    <property type="entry name" value="Kelch-type beta propeller"/>
    <property type="match status" value="1"/>
</dbReference>
<sequence>MRRKGGISGLRSCNDQQKYSVKSSECFDGPGTGLDSKSNPSVEENGAASELRSCQQSTSRASSSNGDLCNDSVIWKSSTNHEVRSFFTKVAAICAYEGTKSTLHSQWMRFAGTTKLSLHHDHDQCSWNESGGKTGRVGDYFPLVPNDAGLNCLTRISLTHITTAAGVCKVWREFLLGPDFYKYRRSMNVREDWVFILGNNMRNEWKVYRPAFNDWLVLPPCPYDYMFSSCDKESMIAGLNLLVLGQSLDGYKVWKFDVIRFQWSIAPRMHSARCLFGSATSGSFAYFAGGTNNGSTLKSAERFNAETGRWATLPNMNRERKLCSGCIMDGKFIVIGGQTNDQILECGELYDPMTKRWTLIEGMWPRAFAPSATGAPPLVAVLNNELFAINILENKLMIYEKDLNLWHLLEAIPERGRNVSGWGLGFKAVGSELFVIGGSRDVAEWVPYIHAYQPTSRQSGKWRFVVDLQGPTSGFIFNCAVMSS</sequence>
<protein>
    <recommendedName>
        <fullName evidence="5">F-box domain-containing protein</fullName>
    </recommendedName>
</protein>
<keyword evidence="4" id="KW-1185">Reference proteome</keyword>
<name>A0A2R6XGE4_MARPO</name>
<organism evidence="3 4">
    <name type="scientific">Marchantia polymorpha</name>
    <name type="common">Common liverwort</name>
    <name type="synonym">Marchantia aquatica</name>
    <dbReference type="NCBI Taxonomy" id="3197"/>
    <lineage>
        <taxon>Eukaryota</taxon>
        <taxon>Viridiplantae</taxon>
        <taxon>Streptophyta</taxon>
        <taxon>Embryophyta</taxon>
        <taxon>Marchantiophyta</taxon>
        <taxon>Marchantiopsida</taxon>
        <taxon>Marchantiidae</taxon>
        <taxon>Marchantiales</taxon>
        <taxon>Marchantiaceae</taxon>
        <taxon>Marchantia</taxon>
    </lineage>
</organism>
<evidence type="ECO:0000256" key="1">
    <source>
        <dbReference type="ARBA" id="ARBA00022737"/>
    </source>
</evidence>
<gene>
    <name evidence="3" type="ORF">MARPO_0016s0201</name>
</gene>
<dbReference type="Proteomes" id="UP000244005">
    <property type="component" value="Unassembled WGS sequence"/>
</dbReference>